<gene>
    <name evidence="2" type="ORF">ONZ51_g9416</name>
</gene>
<reference evidence="2" key="1">
    <citation type="submission" date="2022-11" db="EMBL/GenBank/DDBJ databases">
        <title>Genome Sequence of Cubamyces cubensis.</title>
        <authorList>
            <person name="Buettner E."/>
        </authorList>
    </citation>
    <scope>NUCLEOTIDE SEQUENCE</scope>
    <source>
        <strain evidence="2">MPL-01</strain>
    </source>
</reference>
<dbReference type="Gene3D" id="3.60.130.30">
    <property type="match status" value="1"/>
</dbReference>
<dbReference type="AlphaFoldDB" id="A0AAD7TLS9"/>
<keyword evidence="1" id="KW-0472">Membrane</keyword>
<evidence type="ECO:0000256" key="1">
    <source>
        <dbReference type="SAM" id="Phobius"/>
    </source>
</evidence>
<organism evidence="2 3">
    <name type="scientific">Trametes cubensis</name>
    <dbReference type="NCBI Taxonomy" id="1111947"/>
    <lineage>
        <taxon>Eukaryota</taxon>
        <taxon>Fungi</taxon>
        <taxon>Dikarya</taxon>
        <taxon>Basidiomycota</taxon>
        <taxon>Agaricomycotina</taxon>
        <taxon>Agaricomycetes</taxon>
        <taxon>Polyporales</taxon>
        <taxon>Polyporaceae</taxon>
        <taxon>Trametes</taxon>
    </lineage>
</organism>
<keyword evidence="1" id="KW-0812">Transmembrane</keyword>
<dbReference type="EMBL" id="JAPEVG010000321">
    <property type="protein sequence ID" value="KAJ8468777.1"/>
    <property type="molecule type" value="Genomic_DNA"/>
</dbReference>
<evidence type="ECO:0000313" key="2">
    <source>
        <dbReference type="EMBL" id="KAJ8468777.1"/>
    </source>
</evidence>
<feature type="transmembrane region" description="Helical" evidence="1">
    <location>
        <begin position="56"/>
        <end position="83"/>
    </location>
</feature>
<name>A0AAD7TLS9_9APHY</name>
<dbReference type="Proteomes" id="UP001215151">
    <property type="component" value="Unassembled WGS sequence"/>
</dbReference>
<accession>A0AAD7TLS9</accession>
<keyword evidence="1" id="KW-1133">Transmembrane helix</keyword>
<keyword evidence="3" id="KW-1185">Reference proteome</keyword>
<feature type="transmembrane region" description="Helical" evidence="1">
    <location>
        <begin position="89"/>
        <end position="111"/>
    </location>
</feature>
<proteinExistence type="predicted"/>
<comment type="caution">
    <text evidence="2">The sequence shown here is derived from an EMBL/GenBank/DDBJ whole genome shotgun (WGS) entry which is preliminary data.</text>
</comment>
<sequence>MDIDLLHSLPLRSPLDTDWVPVHAPCFCLPSPDRSVLGSSSSRLLLIRTPERPARVFNAAALAVPPVIAPSAILAILAVPPIIAPPTVLAVLPILAVFAAIAPPAVIVVLAPHAALVPHSVLIPFSACSRPVVTSITAFPLSIFSLPAVHEDQERWPLQLSQSSWFKHIASAQPLSSGLDTADLRIARGGYGGIRDKEAPKIRTVEELLTDGFRYIAWDGKTPHVLVDMQDRVVGVLAGHPDSPEWPAVVEEARIAMENALHACGIQERPDTHRRGAFTTLACGVSFGGGQKEPMCMQNKHPFSEIVTALRQTPAIQRLAGFGSSILGTYAPWIYKRMVETLDALYKHIPSLDQNFANSVYPAATFNLGPQTVCVPHTDAANDPCNFCHITALGRYNPKTSGHFVLLKSKLIIEFPPGAGMLIMSAIEPHANTPLQPGETRQSFTQYCAGGLLRWVDAGFQTLAQFSKTDPAGKAAFDARAGLRVKEFLGLFSTYSDLLLD</sequence>
<evidence type="ECO:0000313" key="3">
    <source>
        <dbReference type="Proteomes" id="UP001215151"/>
    </source>
</evidence>
<protein>
    <submittedName>
        <fullName evidence="2">Uncharacterized protein</fullName>
    </submittedName>
</protein>